<comment type="pathway">
    <text evidence="9 10">Isoprenoid biosynthesis; isopentenyl diphosphate biosynthesis via mevalonate pathway; isopentenyl diphosphate from (R)-mevalonate: step 1/3.</text>
</comment>
<dbReference type="InterPro" id="IPR020568">
    <property type="entry name" value="Ribosomal_Su5_D2-typ_SF"/>
</dbReference>
<dbReference type="InterPro" id="IPR014721">
    <property type="entry name" value="Ribsml_uS5_D2-typ_fold_subgr"/>
</dbReference>
<evidence type="ECO:0000256" key="5">
    <source>
        <dbReference type="ARBA" id="ARBA00022777"/>
    </source>
</evidence>
<keyword evidence="5 10" id="KW-0418">Kinase</keyword>
<accession>A0A485KAK1</accession>
<evidence type="ECO:0000256" key="7">
    <source>
        <dbReference type="ARBA" id="ARBA00022842"/>
    </source>
</evidence>
<evidence type="ECO:0000256" key="10">
    <source>
        <dbReference type="RuleBase" id="RU363087"/>
    </source>
</evidence>
<evidence type="ECO:0000256" key="2">
    <source>
        <dbReference type="ARBA" id="ARBA00022516"/>
    </source>
</evidence>
<keyword evidence="1 10" id="KW-0963">Cytoplasm</keyword>
<dbReference type="NCBIfam" id="TIGR00549">
    <property type="entry name" value="mevalon_kin"/>
    <property type="match status" value="1"/>
</dbReference>
<feature type="domain" description="GHMP kinase C-terminal" evidence="12">
    <location>
        <begin position="285"/>
        <end position="354"/>
    </location>
</feature>
<dbReference type="GO" id="GO:0005829">
    <property type="term" value="C:cytosol"/>
    <property type="evidence" value="ECO:0007669"/>
    <property type="project" value="TreeGrafter"/>
</dbReference>
<comment type="catalytic activity">
    <reaction evidence="10">
        <text>(R)-mevalonate + ATP = (R)-5-phosphomevalonate + ADP + H(+)</text>
        <dbReference type="Rhea" id="RHEA:17065"/>
        <dbReference type="ChEBI" id="CHEBI:15378"/>
        <dbReference type="ChEBI" id="CHEBI:30616"/>
        <dbReference type="ChEBI" id="CHEBI:36464"/>
        <dbReference type="ChEBI" id="CHEBI:58146"/>
        <dbReference type="ChEBI" id="CHEBI:456216"/>
        <dbReference type="EC" id="2.7.1.36"/>
    </reaction>
</comment>
<feature type="domain" description="GHMP kinase N-terminal" evidence="11">
    <location>
        <begin position="135"/>
        <end position="210"/>
    </location>
</feature>
<organism evidence="14 15">
    <name type="scientific">Aphanomyces stellatus</name>
    <dbReference type="NCBI Taxonomy" id="120398"/>
    <lineage>
        <taxon>Eukaryota</taxon>
        <taxon>Sar</taxon>
        <taxon>Stramenopiles</taxon>
        <taxon>Oomycota</taxon>
        <taxon>Saprolegniomycetes</taxon>
        <taxon>Saprolegniales</taxon>
        <taxon>Verrucalvaceae</taxon>
        <taxon>Aphanomyces</taxon>
    </lineage>
</organism>
<dbReference type="SUPFAM" id="SSF55060">
    <property type="entry name" value="GHMP Kinase, C-terminal domain"/>
    <property type="match status" value="1"/>
</dbReference>
<proteinExistence type="inferred from homology"/>
<reference evidence="14 15" key="1">
    <citation type="submission" date="2019-03" db="EMBL/GenBank/DDBJ databases">
        <authorList>
            <person name="Gaulin E."/>
            <person name="Dumas B."/>
        </authorList>
    </citation>
    <scope>NUCLEOTIDE SEQUENCE [LARGE SCALE GENOMIC DNA]</scope>
    <source>
        <strain evidence="14">CBS 568.67</strain>
    </source>
</reference>
<dbReference type="SUPFAM" id="SSF54211">
    <property type="entry name" value="Ribosomal protein S5 domain 2-like"/>
    <property type="match status" value="1"/>
</dbReference>
<comment type="subcellular location">
    <subcellularLocation>
        <location evidence="10">Cytoplasm</location>
    </subcellularLocation>
</comment>
<name>A0A485KAK1_9STRA</name>
<reference evidence="13" key="2">
    <citation type="submission" date="2019-06" db="EMBL/GenBank/DDBJ databases">
        <title>Genomics analysis of Aphanomyces spp. identifies a new class of oomycete effector associated with host adaptation.</title>
        <authorList>
            <person name="Gaulin E."/>
        </authorList>
    </citation>
    <scope>NUCLEOTIDE SEQUENCE</scope>
    <source>
        <strain evidence="13">CBS 578.67</strain>
    </source>
</reference>
<dbReference type="Gene3D" id="3.30.70.890">
    <property type="entry name" value="GHMP kinase, C-terminal domain"/>
    <property type="match status" value="1"/>
</dbReference>
<keyword evidence="7" id="KW-0460">Magnesium</keyword>
<dbReference type="Pfam" id="PF00288">
    <property type="entry name" value="GHMP_kinases_N"/>
    <property type="match status" value="1"/>
</dbReference>
<dbReference type="Gene3D" id="3.30.230.10">
    <property type="match status" value="1"/>
</dbReference>
<dbReference type="GO" id="GO:0016126">
    <property type="term" value="P:sterol biosynthetic process"/>
    <property type="evidence" value="ECO:0007669"/>
    <property type="project" value="UniProtKB-KW"/>
</dbReference>
<comment type="similarity">
    <text evidence="10">Belongs to the GHMP kinase family. Mevalonate kinase subfamily.</text>
</comment>
<evidence type="ECO:0000256" key="1">
    <source>
        <dbReference type="ARBA" id="ARBA00022490"/>
    </source>
</evidence>
<keyword evidence="15" id="KW-1185">Reference proteome</keyword>
<evidence type="ECO:0000313" key="15">
    <source>
        <dbReference type="Proteomes" id="UP000332933"/>
    </source>
</evidence>
<keyword evidence="2 10" id="KW-0444">Lipid biosynthesis</keyword>
<dbReference type="InterPro" id="IPR006204">
    <property type="entry name" value="GHMP_kinase_N_dom"/>
</dbReference>
<dbReference type="InterPro" id="IPR036554">
    <property type="entry name" value="GHMP_kinase_C_sf"/>
</dbReference>
<dbReference type="EC" id="2.7.1.36" evidence="10"/>
<sequence>MATTLKPYEASAPGKVILFGEHAVVYGIPAVAAAVSSLRVSARVTFGGAPDVRVSLHNLTSMKDGQPLSRAWSLKALADATHDAAVAVEAFLPRPSAAMKAALTQFLVDEHPKDTNALRPALFLLLAILPQVLSGHDGIHISVTSGDFPVGAGLGSSAAFCVAVAAALLRCTTDTAVPALDVVNAHAFAAEVLLHDDPSGVDNTVATYGGAIVYRKTPQVMETFAMPKLRILLTNTHVPRETKVLVAGVRALHTADPTPVEAHFRTIEGLATTFQAAVHADTLSHAQLAAMISSNQASLDALHVGHASISTICALSATYGMATKLTGAGGGGCTITLVPADAADSDVAALKAELQKAGFTCLETELGGPGVEFRPVL</sequence>
<protein>
    <recommendedName>
        <fullName evidence="10">Mevalonate kinase</fullName>
        <shortName evidence="10">MK</shortName>
        <ecNumber evidence="10">2.7.1.36</ecNumber>
    </recommendedName>
</protein>
<dbReference type="PANTHER" id="PTHR43290:SF2">
    <property type="entry name" value="MEVALONATE KINASE"/>
    <property type="match status" value="1"/>
</dbReference>
<dbReference type="InterPro" id="IPR006205">
    <property type="entry name" value="Mev_gal_kin"/>
</dbReference>
<evidence type="ECO:0000256" key="9">
    <source>
        <dbReference type="ARBA" id="ARBA00029438"/>
    </source>
</evidence>
<keyword evidence="3 10" id="KW-0808">Transferase</keyword>
<keyword evidence="4 10" id="KW-0547">Nucleotide-binding</keyword>
<dbReference type="EMBL" id="VJMH01000845">
    <property type="protein sequence ID" value="KAF0714220.1"/>
    <property type="molecule type" value="Genomic_DNA"/>
</dbReference>
<keyword evidence="10" id="KW-1207">Sterol metabolism</keyword>
<evidence type="ECO:0000256" key="6">
    <source>
        <dbReference type="ARBA" id="ARBA00022840"/>
    </source>
</evidence>
<keyword evidence="10" id="KW-0752">Steroid biosynthesis</keyword>
<evidence type="ECO:0000256" key="8">
    <source>
        <dbReference type="ARBA" id="ARBA00023098"/>
    </source>
</evidence>
<keyword evidence="6 10" id="KW-0067">ATP-binding</keyword>
<evidence type="ECO:0000313" key="14">
    <source>
        <dbReference type="EMBL" id="VFT81072.1"/>
    </source>
</evidence>
<dbReference type="PRINTS" id="PR00959">
    <property type="entry name" value="MEVGALKINASE"/>
</dbReference>
<dbReference type="InterPro" id="IPR013750">
    <property type="entry name" value="GHMP_kinase_C_dom"/>
</dbReference>
<evidence type="ECO:0000256" key="3">
    <source>
        <dbReference type="ARBA" id="ARBA00022679"/>
    </source>
</evidence>
<dbReference type="AlphaFoldDB" id="A0A485KAK1"/>
<evidence type="ECO:0000259" key="12">
    <source>
        <dbReference type="Pfam" id="PF08544"/>
    </source>
</evidence>
<keyword evidence="10" id="KW-0756">Sterol biosynthesis</keyword>
<dbReference type="PANTHER" id="PTHR43290">
    <property type="entry name" value="MEVALONATE KINASE"/>
    <property type="match status" value="1"/>
</dbReference>
<evidence type="ECO:0000313" key="13">
    <source>
        <dbReference type="EMBL" id="KAF0714220.1"/>
    </source>
</evidence>
<dbReference type="UniPathway" id="UPA00057">
    <property type="reaction ID" value="UER00098"/>
</dbReference>
<evidence type="ECO:0000259" key="11">
    <source>
        <dbReference type="Pfam" id="PF00288"/>
    </source>
</evidence>
<dbReference type="Proteomes" id="UP000332933">
    <property type="component" value="Unassembled WGS sequence"/>
</dbReference>
<dbReference type="GO" id="GO:0004496">
    <property type="term" value="F:mevalonate kinase activity"/>
    <property type="evidence" value="ECO:0007669"/>
    <property type="project" value="UniProtKB-EC"/>
</dbReference>
<keyword evidence="8 10" id="KW-0443">Lipid metabolism</keyword>
<dbReference type="GO" id="GO:0005524">
    <property type="term" value="F:ATP binding"/>
    <property type="evidence" value="ECO:0007669"/>
    <property type="project" value="UniProtKB-KW"/>
</dbReference>
<gene>
    <name evidence="14" type="primary">Aste57867_3935</name>
    <name evidence="13" type="ORF">As57867_003924</name>
    <name evidence="14" type="ORF">ASTE57867_3935</name>
</gene>
<dbReference type="Pfam" id="PF08544">
    <property type="entry name" value="GHMP_kinases_C"/>
    <property type="match status" value="1"/>
</dbReference>
<keyword evidence="10" id="KW-0753">Steroid metabolism</keyword>
<dbReference type="EMBL" id="CAADRA010000845">
    <property type="protein sequence ID" value="VFT81072.1"/>
    <property type="molecule type" value="Genomic_DNA"/>
</dbReference>
<dbReference type="OrthoDB" id="1652964at2759"/>
<dbReference type="GO" id="GO:0019287">
    <property type="term" value="P:isopentenyl diphosphate biosynthetic process, mevalonate pathway"/>
    <property type="evidence" value="ECO:0007669"/>
    <property type="project" value="UniProtKB-UniPathway"/>
</dbReference>
<evidence type="ECO:0000256" key="4">
    <source>
        <dbReference type="ARBA" id="ARBA00022741"/>
    </source>
</evidence>